<accession>A0ABS1DNP5</accession>
<dbReference type="SUPFAM" id="SSF53098">
    <property type="entry name" value="Ribonuclease H-like"/>
    <property type="match status" value="1"/>
</dbReference>
<dbReference type="Proteomes" id="UP001296873">
    <property type="component" value="Unassembled WGS sequence"/>
</dbReference>
<reference evidence="1 2" key="1">
    <citation type="journal article" date="2020" name="Microorganisms">
        <title>Osmotic Adaptation and Compatible Solute Biosynthesis of Phototrophic Bacteria as Revealed from Genome Analyses.</title>
        <authorList>
            <person name="Imhoff J.F."/>
            <person name="Rahn T."/>
            <person name="Kunzel S."/>
            <person name="Keller A."/>
            <person name="Neulinger S.C."/>
        </authorList>
    </citation>
    <scope>NUCLEOTIDE SEQUENCE [LARGE SCALE GENOMIC DNA]</scope>
    <source>
        <strain evidence="1 2">DSM 9895</strain>
    </source>
</reference>
<protein>
    <recommendedName>
        <fullName evidence="3">Transposase</fullName>
    </recommendedName>
</protein>
<proteinExistence type="predicted"/>
<gene>
    <name evidence="1" type="ORF">CKO28_24235</name>
</gene>
<organism evidence="1 2">
    <name type="scientific">Rhodovibrio sodomensis</name>
    <dbReference type="NCBI Taxonomy" id="1088"/>
    <lineage>
        <taxon>Bacteria</taxon>
        <taxon>Pseudomonadati</taxon>
        <taxon>Pseudomonadota</taxon>
        <taxon>Alphaproteobacteria</taxon>
        <taxon>Rhodospirillales</taxon>
        <taxon>Rhodovibrionaceae</taxon>
        <taxon>Rhodovibrio</taxon>
    </lineage>
</organism>
<evidence type="ECO:0000313" key="1">
    <source>
        <dbReference type="EMBL" id="MBK1671118.1"/>
    </source>
</evidence>
<keyword evidence="2" id="KW-1185">Reference proteome</keyword>
<dbReference type="EMBL" id="NRRL01000146">
    <property type="protein sequence ID" value="MBK1671118.1"/>
    <property type="molecule type" value="Genomic_DNA"/>
</dbReference>
<evidence type="ECO:0008006" key="3">
    <source>
        <dbReference type="Google" id="ProtNLM"/>
    </source>
</evidence>
<dbReference type="InterPro" id="IPR012337">
    <property type="entry name" value="RNaseH-like_sf"/>
</dbReference>
<sequence length="273" mass="30840">MVSSATVAELERRNIGYILGTRERRDKEVQQAVLDDRRGFIPLSLPRIGHESTDIEIKDVHVDDRRYVVCRNPEQAEHDAEAREAMVAGLRDKLRQGDKALVGNSGYRRFLRTVGDDHFEIDDDRIAAEAKFDGISVLRTNTDLPAAEVARQYRQLWLVEQIFRTAKAILRTRPIYHQSDAAIRGHVFCSFLALVLRKELEERLAAAGVTAEWPEILRDLDAIHETEVRDGEQHFVLRDHAQGCAGEVCKAVGVALPPLFRNLGKEGRTAEIA</sequence>
<evidence type="ECO:0000313" key="2">
    <source>
        <dbReference type="Proteomes" id="UP001296873"/>
    </source>
</evidence>
<comment type="caution">
    <text evidence="1">The sequence shown here is derived from an EMBL/GenBank/DDBJ whole genome shotgun (WGS) entry which is preliminary data.</text>
</comment>
<name>A0ABS1DNP5_9PROT</name>